<protein>
    <submittedName>
        <fullName evidence="2">Uncharacterized protein</fullName>
    </submittedName>
</protein>
<dbReference type="Proteomes" id="UP000770015">
    <property type="component" value="Unassembled WGS sequence"/>
</dbReference>
<name>A0A9P8VEN8_9PEZI</name>
<evidence type="ECO:0000256" key="1">
    <source>
        <dbReference type="SAM" id="MobiDB-lite"/>
    </source>
</evidence>
<evidence type="ECO:0000313" key="3">
    <source>
        <dbReference type="Proteomes" id="UP000770015"/>
    </source>
</evidence>
<reference evidence="2" key="1">
    <citation type="journal article" date="2021" name="Nat. Commun.">
        <title>Genetic determinants of endophytism in the Arabidopsis root mycobiome.</title>
        <authorList>
            <person name="Mesny F."/>
            <person name="Miyauchi S."/>
            <person name="Thiergart T."/>
            <person name="Pickel B."/>
            <person name="Atanasova L."/>
            <person name="Karlsson M."/>
            <person name="Huettel B."/>
            <person name="Barry K.W."/>
            <person name="Haridas S."/>
            <person name="Chen C."/>
            <person name="Bauer D."/>
            <person name="Andreopoulos W."/>
            <person name="Pangilinan J."/>
            <person name="LaButti K."/>
            <person name="Riley R."/>
            <person name="Lipzen A."/>
            <person name="Clum A."/>
            <person name="Drula E."/>
            <person name="Henrissat B."/>
            <person name="Kohler A."/>
            <person name="Grigoriev I.V."/>
            <person name="Martin F.M."/>
            <person name="Hacquard S."/>
        </authorList>
    </citation>
    <scope>NUCLEOTIDE SEQUENCE</scope>
    <source>
        <strain evidence="2">MPI-SDFR-AT-0117</strain>
    </source>
</reference>
<proteinExistence type="predicted"/>
<comment type="caution">
    <text evidence="2">The sequence shown here is derived from an EMBL/GenBank/DDBJ whole genome shotgun (WGS) entry which is preliminary data.</text>
</comment>
<keyword evidence="3" id="KW-1185">Reference proteome</keyword>
<feature type="non-terminal residue" evidence="2">
    <location>
        <position position="1"/>
    </location>
</feature>
<dbReference type="AlphaFoldDB" id="A0A9P8VEN8"/>
<sequence length="294" mass="32299">MADSWIAVENEQNGGSRPASIVTDSDGWVKVDAEYSTSGSNLERATEPAAKLIEADNTKKTPDIVVPTMLWKRKEQKYPKILTTCCHWHTLLVSMQGDEDAGDLTNNNTILHFWPPSNAYSPAATHVSTKLTFDQVRRLQFFSELGPVVLPIAESSTPGEIHDYLTSLATTPDEDGSSDDAPDEEVVERIGQRLSGLPEQYDCGGLPINFATISIRSDAPDALHASGVAPAWNWAKSLSHYHPTYSSTPNFAPYSGNWYDDVAKAVNEGDWNAATDFMLLSTGFEEHHRDGLKT</sequence>
<evidence type="ECO:0000313" key="2">
    <source>
        <dbReference type="EMBL" id="KAH6688577.1"/>
    </source>
</evidence>
<dbReference type="EMBL" id="JAGSXJ010000009">
    <property type="protein sequence ID" value="KAH6688577.1"/>
    <property type="molecule type" value="Genomic_DNA"/>
</dbReference>
<accession>A0A9P8VEN8</accession>
<feature type="region of interest" description="Disordered" evidence="1">
    <location>
        <begin position="1"/>
        <end position="20"/>
    </location>
</feature>
<organism evidence="2 3">
    <name type="scientific">Plectosphaerella plurivora</name>
    <dbReference type="NCBI Taxonomy" id="936078"/>
    <lineage>
        <taxon>Eukaryota</taxon>
        <taxon>Fungi</taxon>
        <taxon>Dikarya</taxon>
        <taxon>Ascomycota</taxon>
        <taxon>Pezizomycotina</taxon>
        <taxon>Sordariomycetes</taxon>
        <taxon>Hypocreomycetidae</taxon>
        <taxon>Glomerellales</taxon>
        <taxon>Plectosphaerellaceae</taxon>
        <taxon>Plectosphaerella</taxon>
    </lineage>
</organism>
<gene>
    <name evidence="2" type="ORF">F5X68DRAFT_275415</name>
</gene>